<dbReference type="PROSITE" id="PS50082">
    <property type="entry name" value="WD_REPEATS_2"/>
    <property type="match status" value="1"/>
</dbReference>
<dbReference type="EMBL" id="CAJJDN010000102">
    <property type="protein sequence ID" value="CAD8113087.1"/>
    <property type="molecule type" value="Genomic_DNA"/>
</dbReference>
<keyword evidence="1" id="KW-0853">WD repeat</keyword>
<dbReference type="Proteomes" id="UP000692954">
    <property type="component" value="Unassembled WGS sequence"/>
</dbReference>
<dbReference type="SMART" id="SM00320">
    <property type="entry name" value="WD40"/>
    <property type="match status" value="1"/>
</dbReference>
<dbReference type="InterPro" id="IPR001680">
    <property type="entry name" value="WD40_rpt"/>
</dbReference>
<evidence type="ECO:0000313" key="2">
    <source>
        <dbReference type="EMBL" id="CAD8113087.1"/>
    </source>
</evidence>
<reference evidence="2" key="1">
    <citation type="submission" date="2021-01" db="EMBL/GenBank/DDBJ databases">
        <authorList>
            <consortium name="Genoscope - CEA"/>
            <person name="William W."/>
        </authorList>
    </citation>
    <scope>NUCLEOTIDE SEQUENCE</scope>
</reference>
<dbReference type="OrthoDB" id="540662at2759"/>
<accession>A0A8S1QDX1</accession>
<organism evidence="2 3">
    <name type="scientific">Paramecium sonneborni</name>
    <dbReference type="NCBI Taxonomy" id="65129"/>
    <lineage>
        <taxon>Eukaryota</taxon>
        <taxon>Sar</taxon>
        <taxon>Alveolata</taxon>
        <taxon>Ciliophora</taxon>
        <taxon>Intramacronucleata</taxon>
        <taxon>Oligohymenophorea</taxon>
        <taxon>Peniculida</taxon>
        <taxon>Parameciidae</taxon>
        <taxon>Paramecium</taxon>
    </lineage>
</organism>
<evidence type="ECO:0000256" key="1">
    <source>
        <dbReference type="PROSITE-ProRule" id="PRU00221"/>
    </source>
</evidence>
<evidence type="ECO:0000313" key="3">
    <source>
        <dbReference type="Proteomes" id="UP000692954"/>
    </source>
</evidence>
<name>A0A8S1QDX1_9CILI</name>
<protein>
    <submittedName>
        <fullName evidence="2">Uncharacterized protein</fullName>
    </submittedName>
</protein>
<proteinExistence type="predicted"/>
<gene>
    <name evidence="2" type="ORF">PSON_ATCC_30995.1.T1020105</name>
</gene>
<comment type="caution">
    <text evidence="2">The sequence shown here is derived from an EMBL/GenBank/DDBJ whole genome shotgun (WGS) entry which is preliminary data.</text>
</comment>
<feature type="repeat" description="WD" evidence="1">
    <location>
        <begin position="78"/>
        <end position="119"/>
    </location>
</feature>
<dbReference type="AlphaFoldDB" id="A0A8S1QDX1"/>
<sequence>MQQIEDSDKIIMTWVIQRMNIFQMKALNDQEQKELKLLNYYFIMQQLEQKNRDQEDQQRSISIIRTVKKNNFSIQMSQFGDSSGISRSTISPDKKYLATAGGSGECKLWDIETATLKSSLLVHLTK</sequence>
<keyword evidence="3" id="KW-1185">Reference proteome</keyword>